<dbReference type="Proteomes" id="UP000199161">
    <property type="component" value="Unassembled WGS sequence"/>
</dbReference>
<keyword evidence="3" id="KW-1185">Reference proteome</keyword>
<dbReference type="EMBL" id="FOKW01000011">
    <property type="protein sequence ID" value="SFC59520.1"/>
    <property type="molecule type" value="Genomic_DNA"/>
</dbReference>
<keyword evidence="1" id="KW-1133">Transmembrane helix</keyword>
<keyword evidence="1" id="KW-0812">Transmembrane</keyword>
<evidence type="ECO:0000313" key="2">
    <source>
        <dbReference type="EMBL" id="SFC59520.1"/>
    </source>
</evidence>
<gene>
    <name evidence="2" type="ORF">SAMN05444422_11195</name>
</gene>
<dbReference type="AlphaFoldDB" id="A0A1I1KPZ9"/>
<feature type="transmembrane region" description="Helical" evidence="1">
    <location>
        <begin position="194"/>
        <end position="220"/>
    </location>
</feature>
<protein>
    <submittedName>
        <fullName evidence="2">Uncharacterized protein</fullName>
    </submittedName>
</protein>
<organism evidence="2 3">
    <name type="scientific">Natronobacterium haloterrestre</name>
    <name type="common">Halobiforma haloterrestris</name>
    <dbReference type="NCBI Taxonomy" id="148448"/>
    <lineage>
        <taxon>Archaea</taxon>
        <taxon>Methanobacteriati</taxon>
        <taxon>Methanobacteriota</taxon>
        <taxon>Stenosarchaea group</taxon>
        <taxon>Halobacteria</taxon>
        <taxon>Halobacteriales</taxon>
        <taxon>Natrialbaceae</taxon>
        <taxon>Natronobacterium</taxon>
    </lineage>
</organism>
<name>A0A1I1KPZ9_NATHA</name>
<evidence type="ECO:0000256" key="1">
    <source>
        <dbReference type="SAM" id="Phobius"/>
    </source>
</evidence>
<proteinExistence type="predicted"/>
<feature type="transmembrane region" description="Helical" evidence="1">
    <location>
        <begin position="232"/>
        <end position="253"/>
    </location>
</feature>
<keyword evidence="1" id="KW-0472">Membrane</keyword>
<sequence length="266" mass="29510">MTEGQPKSGDSNEEINIDRPASLDADTVLPDWVYEVLEENDVAFEDIFGTLAEDTGKFCKGLNGRDLYRVTVFCLLQLLIARTNRRCHQLGKIIDQHKQWQIGYERGPAYNTYWNAVDNLVDAGIVERVNDGKKIKFGLPEGKDIAPAFQPDNPDNILDRITLDDPTPRDELEARIVPGLRQTVRPQIRSVSGYLAWLGNTWDLGLKALIVGVALTAVYVETPLFGAVGPTLAAGIFWGFISFGMTAMGVDILDQVRAGYQEANHC</sequence>
<accession>A0A1I1KPZ9</accession>
<evidence type="ECO:0000313" key="3">
    <source>
        <dbReference type="Proteomes" id="UP000199161"/>
    </source>
</evidence>
<dbReference type="OrthoDB" id="329703at2157"/>
<reference evidence="3" key="1">
    <citation type="submission" date="2016-10" db="EMBL/GenBank/DDBJ databases">
        <authorList>
            <person name="Varghese N."/>
            <person name="Submissions S."/>
        </authorList>
    </citation>
    <scope>NUCLEOTIDE SEQUENCE [LARGE SCALE GENOMIC DNA]</scope>
    <source>
        <strain evidence="3">DSM 13078</strain>
    </source>
</reference>
<dbReference type="RefSeq" id="WP_089789498.1">
    <property type="nucleotide sequence ID" value="NZ_FOKW01000011.1"/>
</dbReference>